<reference evidence="10 11" key="1">
    <citation type="submission" date="2018-10" db="EMBL/GenBank/DDBJ databases">
        <title>Genomic Encyclopedia of Archaeal and Bacterial Type Strains, Phase II (KMG-II): from individual species to whole genera.</title>
        <authorList>
            <person name="Goeker M."/>
        </authorList>
    </citation>
    <scope>NUCLEOTIDE SEQUENCE [LARGE SCALE GENOMIC DNA]</scope>
    <source>
        <strain evidence="10 11">DSM 18602</strain>
    </source>
</reference>
<dbReference type="Pfam" id="PF13715">
    <property type="entry name" value="CarbopepD_reg_2"/>
    <property type="match status" value="1"/>
</dbReference>
<evidence type="ECO:0000256" key="4">
    <source>
        <dbReference type="ARBA" id="ARBA00022692"/>
    </source>
</evidence>
<dbReference type="InterPro" id="IPR008969">
    <property type="entry name" value="CarboxyPept-like_regulatory"/>
</dbReference>
<feature type="domain" description="TonB-dependent receptor plug" evidence="9">
    <location>
        <begin position="238"/>
        <end position="332"/>
    </location>
</feature>
<dbReference type="Gene3D" id="2.60.40.1120">
    <property type="entry name" value="Carboxypeptidase-like, regulatory domain"/>
    <property type="match status" value="1"/>
</dbReference>
<dbReference type="InterPro" id="IPR023997">
    <property type="entry name" value="TonB-dep_OMP_SusC/RagA_CS"/>
</dbReference>
<evidence type="ECO:0000256" key="1">
    <source>
        <dbReference type="ARBA" id="ARBA00004571"/>
    </source>
</evidence>
<accession>A0A495J1M5</accession>
<dbReference type="RefSeq" id="WP_121198424.1">
    <property type="nucleotide sequence ID" value="NZ_RBKU01000001.1"/>
</dbReference>
<keyword evidence="6 7" id="KW-0998">Cell outer membrane</keyword>
<dbReference type="SUPFAM" id="SSF49464">
    <property type="entry name" value="Carboxypeptidase regulatory domain-like"/>
    <property type="match status" value="1"/>
</dbReference>
<dbReference type="PROSITE" id="PS52016">
    <property type="entry name" value="TONB_DEPENDENT_REC_3"/>
    <property type="match status" value="1"/>
</dbReference>
<evidence type="ECO:0000256" key="5">
    <source>
        <dbReference type="ARBA" id="ARBA00023136"/>
    </source>
</evidence>
<protein>
    <submittedName>
        <fullName evidence="10">TonB-linked SusC/RagA family outer membrane protein</fullName>
    </submittedName>
</protein>
<dbReference type="GO" id="GO:0009279">
    <property type="term" value="C:cell outer membrane"/>
    <property type="evidence" value="ECO:0007669"/>
    <property type="project" value="UniProtKB-SubCell"/>
</dbReference>
<feature type="region of interest" description="Disordered" evidence="8">
    <location>
        <begin position="119"/>
        <end position="139"/>
    </location>
</feature>
<evidence type="ECO:0000259" key="9">
    <source>
        <dbReference type="Pfam" id="PF07715"/>
    </source>
</evidence>
<evidence type="ECO:0000313" key="11">
    <source>
        <dbReference type="Proteomes" id="UP000268007"/>
    </source>
</evidence>
<comment type="caution">
    <text evidence="10">The sequence shown here is derived from an EMBL/GenBank/DDBJ whole genome shotgun (WGS) entry which is preliminary data.</text>
</comment>
<evidence type="ECO:0000256" key="7">
    <source>
        <dbReference type="PROSITE-ProRule" id="PRU01360"/>
    </source>
</evidence>
<evidence type="ECO:0000313" key="10">
    <source>
        <dbReference type="EMBL" id="RKR82865.1"/>
    </source>
</evidence>
<dbReference type="SUPFAM" id="SSF56935">
    <property type="entry name" value="Porins"/>
    <property type="match status" value="1"/>
</dbReference>
<keyword evidence="4 7" id="KW-0812">Transmembrane</keyword>
<feature type="compositionally biased region" description="Polar residues" evidence="8">
    <location>
        <begin position="119"/>
        <end position="129"/>
    </location>
</feature>
<dbReference type="OrthoDB" id="9768177at2"/>
<dbReference type="Gene3D" id="2.40.170.20">
    <property type="entry name" value="TonB-dependent receptor, beta-barrel domain"/>
    <property type="match status" value="1"/>
</dbReference>
<organism evidence="10 11">
    <name type="scientific">Mucilaginibacter gracilis</name>
    <dbReference type="NCBI Taxonomy" id="423350"/>
    <lineage>
        <taxon>Bacteria</taxon>
        <taxon>Pseudomonadati</taxon>
        <taxon>Bacteroidota</taxon>
        <taxon>Sphingobacteriia</taxon>
        <taxon>Sphingobacteriales</taxon>
        <taxon>Sphingobacteriaceae</taxon>
        <taxon>Mucilaginibacter</taxon>
    </lineage>
</organism>
<dbReference type="InterPro" id="IPR039426">
    <property type="entry name" value="TonB-dep_rcpt-like"/>
</dbReference>
<proteinExistence type="inferred from homology"/>
<dbReference type="InterPro" id="IPR037066">
    <property type="entry name" value="Plug_dom_sf"/>
</dbReference>
<comment type="similarity">
    <text evidence="7">Belongs to the TonB-dependent receptor family.</text>
</comment>
<dbReference type="NCBIfam" id="TIGR04057">
    <property type="entry name" value="SusC_RagA_signa"/>
    <property type="match status" value="1"/>
</dbReference>
<dbReference type="Gene3D" id="2.170.130.10">
    <property type="entry name" value="TonB-dependent receptor, plug domain"/>
    <property type="match status" value="1"/>
</dbReference>
<gene>
    <name evidence="10" type="ORF">BDD43_3056</name>
</gene>
<evidence type="ECO:0000256" key="2">
    <source>
        <dbReference type="ARBA" id="ARBA00022448"/>
    </source>
</evidence>
<dbReference type="Pfam" id="PF07715">
    <property type="entry name" value="Plug"/>
    <property type="match status" value="1"/>
</dbReference>
<keyword evidence="5 7" id="KW-0472">Membrane</keyword>
<keyword evidence="3 7" id="KW-1134">Transmembrane beta strand</keyword>
<dbReference type="InterPro" id="IPR023996">
    <property type="entry name" value="TonB-dep_OMP_SusC/RagA"/>
</dbReference>
<dbReference type="EMBL" id="RBKU01000001">
    <property type="protein sequence ID" value="RKR82865.1"/>
    <property type="molecule type" value="Genomic_DNA"/>
</dbReference>
<comment type="subcellular location">
    <subcellularLocation>
        <location evidence="1 7">Cell outer membrane</location>
        <topology evidence="1 7">Multi-pass membrane protein</topology>
    </subcellularLocation>
</comment>
<dbReference type="Proteomes" id="UP000268007">
    <property type="component" value="Unassembled WGS sequence"/>
</dbReference>
<dbReference type="InterPro" id="IPR012910">
    <property type="entry name" value="Plug_dom"/>
</dbReference>
<evidence type="ECO:0000256" key="3">
    <source>
        <dbReference type="ARBA" id="ARBA00022452"/>
    </source>
</evidence>
<evidence type="ECO:0000256" key="8">
    <source>
        <dbReference type="SAM" id="MobiDB-lite"/>
    </source>
</evidence>
<dbReference type="InterPro" id="IPR036942">
    <property type="entry name" value="Beta-barrel_TonB_sf"/>
</dbReference>
<dbReference type="AlphaFoldDB" id="A0A495J1M5"/>
<keyword evidence="2 7" id="KW-0813">Transport</keyword>
<sequence>MLKNLRSILRYKSFVLTVATTCFLNCALATEIARSQDLNKRISIDVEKKTLKETLDQVSKQAHVGIIYSNARGVLKNPVTIHAKDQPVSKVLNDLLSPLTLTYEIIGDQIVVKFDNISSRPPSQGQPVKQSIPIKGKVTDDKGSPLPGATIKIKDGPALATTDSNGEFEISNVSDSTVLQISFVGYLTKEIVVTNANYLTISLKNGSNQLNEVSVVSTGYQNIPKERATGSFSQPIKTEFEARVATDVLSKLNGITSGLLFNANTTAARNGIDINIRGRSTIFANDQPLVVVDNFPYSGDINNINPNDVESVTVLKDAASASIWGVRAGNGVIVITTKKGKLNQSLKIGFNANITVFDKPDLNYNPNQLGASSFIGLEQFLFGKGYYDSNLTNTSTYPVISPAVELLAANRAGSLSSNDLASQLNTLRGINVNDQLSNYFYRKATNQQYALTLSGGSDKATYYLSTGYDNNLPGLKGNTNQRITINSLNTFYLVKNLELSAGLNIVQDYNKIDNTLSQFNTRVFPYSQIADASGNPLAIPFNYSRNYVQSAPANGFLDWSYYPLKELGATNHSTKDLDIRLTTGLKYAFIPGLTGEIKYQYERSNSQDRDYQSQQTYFTRNYINQFSILNNGQVTGYNVPLGGILSLANANMVTNNVRGQLNFNRTWGNNNVSAIAGYELSQTTVESNGSNLYGYNDDLATFINVDPTTSFPINPSGSTSINSGLGIGGTLSRIRSSFANAAYTYMDRYTLSGSARIDGTNYFGVATNQKNIPLWSAGAKWNIAKENFYTLDWLPVLALRASYGYNGNLDQSITGVTTFRYSNLATYLTNLNYAAISNIGNPDLRWEKTGITNLALGFGTKNNVLTGSLEYYFKKETDLLGYKTFPENSGITTLEGNYSDMTGKGFDLSLTSQNLKGSIKWTTTLLFSHATDKVTRYDVNPLTSTVVSSGSGIAVPVVGKSVFGIYSYKWDGLNGQTGNPVGFVNGTASENYATITTKTPISDLVYAGPARPTYFGGFNNRLSYKGFSLAVQINYKFGYYFRSPTINYYQITSSGSFLRVNRDFDNRWLKPGDEKNTNVPSLIYPSTQARDNFYQFSEATVEKGDHVRLQDISLSYDLNKSMFHRLPFNNIQLFIYANNIGVIWRANHKGLDPDAVPASGDINTMPNPRSISFGLKGSF</sequence>
<keyword evidence="11" id="KW-1185">Reference proteome</keyword>
<dbReference type="NCBIfam" id="TIGR04056">
    <property type="entry name" value="OMP_RagA_SusC"/>
    <property type="match status" value="1"/>
</dbReference>
<evidence type="ECO:0000256" key="6">
    <source>
        <dbReference type="ARBA" id="ARBA00023237"/>
    </source>
</evidence>
<name>A0A495J1M5_9SPHI</name>